<dbReference type="OrthoDB" id="3227112at2759"/>
<comment type="caution">
    <text evidence="1">The sequence shown here is derived from an EMBL/GenBank/DDBJ whole genome shotgun (WGS) entry which is preliminary data.</text>
</comment>
<proteinExistence type="predicted"/>
<accession>A0A8H5HH80</accession>
<reference evidence="1 2" key="1">
    <citation type="journal article" date="2020" name="ISME J.">
        <title>Uncovering the hidden diversity of litter-decomposition mechanisms in mushroom-forming fungi.</title>
        <authorList>
            <person name="Floudas D."/>
            <person name="Bentzer J."/>
            <person name="Ahren D."/>
            <person name="Johansson T."/>
            <person name="Persson P."/>
            <person name="Tunlid A."/>
        </authorList>
    </citation>
    <scope>NUCLEOTIDE SEQUENCE [LARGE SCALE GENOMIC DNA]</scope>
    <source>
        <strain evidence="1 2">CBS 661.87</strain>
    </source>
</reference>
<gene>
    <name evidence="1" type="ORF">D9615_004839</name>
</gene>
<name>A0A8H5HH80_9AGAR</name>
<evidence type="ECO:0000313" key="2">
    <source>
        <dbReference type="Proteomes" id="UP000565441"/>
    </source>
</evidence>
<dbReference type="AlphaFoldDB" id="A0A8H5HH80"/>
<dbReference type="Proteomes" id="UP000565441">
    <property type="component" value="Unassembled WGS sequence"/>
</dbReference>
<dbReference type="EMBL" id="JAACJP010000007">
    <property type="protein sequence ID" value="KAF5383111.1"/>
    <property type="molecule type" value="Genomic_DNA"/>
</dbReference>
<keyword evidence="2" id="KW-1185">Reference proteome</keyword>
<evidence type="ECO:0000313" key="1">
    <source>
        <dbReference type="EMBL" id="KAF5383111.1"/>
    </source>
</evidence>
<sequence>MVAIRYRLGGWVMSEEEAFKWAARLDNKPVEEVTFDYAIMIILRHLKQRIEIALVYPNTPDEAMIMVVTQLYPYWQHSRRGEKLEQFQKGKAEELVRRILTHEGVQNIQFITAIGEL</sequence>
<organism evidence="1 2">
    <name type="scientific">Tricholomella constricta</name>
    <dbReference type="NCBI Taxonomy" id="117010"/>
    <lineage>
        <taxon>Eukaryota</taxon>
        <taxon>Fungi</taxon>
        <taxon>Dikarya</taxon>
        <taxon>Basidiomycota</taxon>
        <taxon>Agaricomycotina</taxon>
        <taxon>Agaricomycetes</taxon>
        <taxon>Agaricomycetidae</taxon>
        <taxon>Agaricales</taxon>
        <taxon>Tricholomatineae</taxon>
        <taxon>Lyophyllaceae</taxon>
        <taxon>Tricholomella</taxon>
    </lineage>
</organism>
<protein>
    <submittedName>
        <fullName evidence="1">Uncharacterized protein</fullName>
    </submittedName>
</protein>